<dbReference type="STRING" id="999810.G2XXX5"/>
<name>G2XXX5_BOTF4</name>
<accession>G2XXX5</accession>
<dbReference type="EMBL" id="FQ790277">
    <property type="protein sequence ID" value="CCD45312.1"/>
    <property type="molecule type" value="Genomic_DNA"/>
</dbReference>
<organism evidence="1 2">
    <name type="scientific">Botryotinia fuckeliana (strain T4)</name>
    <name type="common">Noble rot fungus</name>
    <name type="synonym">Botrytis cinerea</name>
    <dbReference type="NCBI Taxonomy" id="999810"/>
    <lineage>
        <taxon>Eukaryota</taxon>
        <taxon>Fungi</taxon>
        <taxon>Dikarya</taxon>
        <taxon>Ascomycota</taxon>
        <taxon>Pezizomycotina</taxon>
        <taxon>Leotiomycetes</taxon>
        <taxon>Helotiales</taxon>
        <taxon>Sclerotiniaceae</taxon>
        <taxon>Botrytis</taxon>
    </lineage>
</organism>
<protein>
    <submittedName>
        <fullName evidence="1">Uncharacterized protein</fullName>
    </submittedName>
</protein>
<dbReference type="AlphaFoldDB" id="G2XXX5"/>
<evidence type="ECO:0000313" key="2">
    <source>
        <dbReference type="Proteomes" id="UP000008177"/>
    </source>
</evidence>
<dbReference type="InParanoid" id="G2XXX5"/>
<dbReference type="Proteomes" id="UP000008177">
    <property type="component" value="Unplaced contigs"/>
</dbReference>
<proteinExistence type="predicted"/>
<dbReference type="OrthoDB" id="5238236at2759"/>
<evidence type="ECO:0000313" key="1">
    <source>
        <dbReference type="EMBL" id="CCD45312.1"/>
    </source>
</evidence>
<dbReference type="HOGENOM" id="CLU_1348729_0_0_1"/>
<reference evidence="2" key="1">
    <citation type="journal article" date="2011" name="PLoS Genet.">
        <title>Genomic analysis of the necrotrophic fungal pathogens Sclerotinia sclerotiorum and Botrytis cinerea.</title>
        <authorList>
            <person name="Amselem J."/>
            <person name="Cuomo C.A."/>
            <person name="van Kan J.A."/>
            <person name="Viaud M."/>
            <person name="Benito E.P."/>
            <person name="Couloux A."/>
            <person name="Coutinho P.M."/>
            <person name="de Vries R.P."/>
            <person name="Dyer P.S."/>
            <person name="Fillinger S."/>
            <person name="Fournier E."/>
            <person name="Gout L."/>
            <person name="Hahn M."/>
            <person name="Kohn L."/>
            <person name="Lapalu N."/>
            <person name="Plummer K.M."/>
            <person name="Pradier J.M."/>
            <person name="Quevillon E."/>
            <person name="Sharon A."/>
            <person name="Simon A."/>
            <person name="ten Have A."/>
            <person name="Tudzynski B."/>
            <person name="Tudzynski P."/>
            <person name="Wincker P."/>
            <person name="Andrew M."/>
            <person name="Anthouard V."/>
            <person name="Beever R.E."/>
            <person name="Beffa R."/>
            <person name="Benoit I."/>
            <person name="Bouzid O."/>
            <person name="Brault B."/>
            <person name="Chen Z."/>
            <person name="Choquer M."/>
            <person name="Collemare J."/>
            <person name="Cotton P."/>
            <person name="Danchin E.G."/>
            <person name="Da Silva C."/>
            <person name="Gautier A."/>
            <person name="Giraud C."/>
            <person name="Giraud T."/>
            <person name="Gonzalez C."/>
            <person name="Grossetete S."/>
            <person name="Guldener U."/>
            <person name="Henrissat B."/>
            <person name="Howlett B.J."/>
            <person name="Kodira C."/>
            <person name="Kretschmer M."/>
            <person name="Lappartient A."/>
            <person name="Leroch M."/>
            <person name="Levis C."/>
            <person name="Mauceli E."/>
            <person name="Neuveglise C."/>
            <person name="Oeser B."/>
            <person name="Pearson M."/>
            <person name="Poulain J."/>
            <person name="Poussereau N."/>
            <person name="Quesneville H."/>
            <person name="Rascle C."/>
            <person name="Schumacher J."/>
            <person name="Segurens B."/>
            <person name="Sexton A."/>
            <person name="Silva E."/>
            <person name="Sirven C."/>
            <person name="Soanes D.M."/>
            <person name="Talbot N.J."/>
            <person name="Templeton M."/>
            <person name="Yandava C."/>
            <person name="Yarden O."/>
            <person name="Zeng Q."/>
            <person name="Rollins J.A."/>
            <person name="Lebrun M.H."/>
            <person name="Dickman M."/>
        </authorList>
    </citation>
    <scope>NUCLEOTIDE SEQUENCE [LARGE SCALE GENOMIC DNA]</scope>
    <source>
        <strain evidence="2">T4</strain>
    </source>
</reference>
<gene>
    <name evidence="1" type="ORF">BofuT4_P120180.1</name>
</gene>
<sequence>MKSLILMQSVNRLFTRRNQPSNMHDNVMSYELKIRKRGPRELELQHMSELAKYYHGTVCMLNNCDHHGYSANMESFLAATFNDKMNELLFSLKSIFPRNQLFPGTLVDGPRNLSNCLGGLNGRMKTDFWANKTSKLTNVELLRFMTRWVEKEALFLYFDWQDVERNNGGRGTSGDQSGGFALGQKTLIHSFDDLNGVESSVTL</sequence>